<organism evidence="2 3">
    <name type="scientific">Mesorhabditis spiculigera</name>
    <dbReference type="NCBI Taxonomy" id="96644"/>
    <lineage>
        <taxon>Eukaryota</taxon>
        <taxon>Metazoa</taxon>
        <taxon>Ecdysozoa</taxon>
        <taxon>Nematoda</taxon>
        <taxon>Chromadorea</taxon>
        <taxon>Rhabditida</taxon>
        <taxon>Rhabditina</taxon>
        <taxon>Rhabditomorpha</taxon>
        <taxon>Rhabditoidea</taxon>
        <taxon>Rhabditidae</taxon>
        <taxon>Mesorhabditinae</taxon>
        <taxon>Mesorhabditis</taxon>
    </lineage>
</organism>
<feature type="transmembrane region" description="Helical" evidence="1">
    <location>
        <begin position="112"/>
        <end position="130"/>
    </location>
</feature>
<accession>A0AA36DAH8</accession>
<proteinExistence type="predicted"/>
<keyword evidence="3" id="KW-1185">Reference proteome</keyword>
<feature type="non-terminal residue" evidence="2">
    <location>
        <position position="225"/>
    </location>
</feature>
<evidence type="ECO:0000256" key="1">
    <source>
        <dbReference type="SAM" id="Phobius"/>
    </source>
</evidence>
<gene>
    <name evidence="2" type="ORF">MSPICULIGERA_LOCUS21216</name>
</gene>
<keyword evidence="1" id="KW-0472">Membrane</keyword>
<comment type="caution">
    <text evidence="2">The sequence shown here is derived from an EMBL/GenBank/DDBJ whole genome shotgun (WGS) entry which is preliminary data.</text>
</comment>
<dbReference type="PANTHER" id="PTHR33444:SF7">
    <property type="entry name" value="TRANSMEMBRANE PROTEIN 272"/>
    <property type="match status" value="1"/>
</dbReference>
<feature type="transmembrane region" description="Helical" evidence="1">
    <location>
        <begin position="190"/>
        <end position="216"/>
    </location>
</feature>
<keyword evidence="1" id="KW-1133">Transmembrane helix</keyword>
<evidence type="ECO:0008006" key="4">
    <source>
        <dbReference type="Google" id="ProtNLM"/>
    </source>
</evidence>
<evidence type="ECO:0000313" key="3">
    <source>
        <dbReference type="Proteomes" id="UP001177023"/>
    </source>
</evidence>
<dbReference type="EMBL" id="CATQJA010002665">
    <property type="protein sequence ID" value="CAJ0583106.1"/>
    <property type="molecule type" value="Genomic_DNA"/>
</dbReference>
<evidence type="ECO:0000313" key="2">
    <source>
        <dbReference type="EMBL" id="CAJ0583106.1"/>
    </source>
</evidence>
<dbReference type="InterPro" id="IPR040350">
    <property type="entry name" value="TMEM272"/>
</dbReference>
<name>A0AA36DAH8_9BILA</name>
<dbReference type="AlphaFoldDB" id="A0AA36DAH8"/>
<keyword evidence="1" id="KW-0812">Transmembrane</keyword>
<dbReference type="Proteomes" id="UP001177023">
    <property type="component" value="Unassembled WGS sequence"/>
</dbReference>
<protein>
    <recommendedName>
        <fullName evidence="4">Transmembrane protein</fullName>
    </recommendedName>
</protein>
<feature type="transmembrane region" description="Helical" evidence="1">
    <location>
        <begin position="83"/>
        <end position="106"/>
    </location>
</feature>
<sequence>MPTSSDLKKKLEAVLDVVNDLESPVVALENWKNVRNLHKSEAPTTNSLKNVEEAFVNGVRSNVEHIRDRVANVRQRGLNKQTLLRSLALSILPIIAIILGCLGWNSCNSNPTLPKLLLCFGFFALGKVVMDLLIETEDNDAKVFKYKCAKGVFSILLLIWFFVCLGHVWARWGTYSGDVSSPYYCDSLTVYGLYIVFFFMLFCLLITAAYYLIVALMHIKDRVKK</sequence>
<reference evidence="2" key="1">
    <citation type="submission" date="2023-06" db="EMBL/GenBank/DDBJ databases">
        <authorList>
            <person name="Delattre M."/>
        </authorList>
    </citation>
    <scope>NUCLEOTIDE SEQUENCE</scope>
    <source>
        <strain evidence="2">AF72</strain>
    </source>
</reference>
<feature type="transmembrane region" description="Helical" evidence="1">
    <location>
        <begin position="151"/>
        <end position="170"/>
    </location>
</feature>
<dbReference type="PANTHER" id="PTHR33444">
    <property type="entry name" value="SI:DKEY-19B23.12-RELATED"/>
    <property type="match status" value="1"/>
</dbReference>